<evidence type="ECO:0000313" key="2">
    <source>
        <dbReference type="Proteomes" id="UP000632322"/>
    </source>
</evidence>
<sequence>MTSRLDSPVPTTDSVANTVTVIAARYGISRRTGDSGSLMGLSLATGYRSIDAESRVEPMTEADWRAQRDDAVPKDVRARGARLLEVKSLGPSKDDPNYARTRHFCEKMGFLPLEETALWGSDTPCLIMVKPVG</sequence>
<proteinExistence type="predicted"/>
<reference evidence="2" key="1">
    <citation type="journal article" date="2019" name="Int. J. Syst. Evol. Microbiol.">
        <title>The Global Catalogue of Microorganisms (GCM) 10K type strain sequencing project: providing services to taxonomists for standard genome sequencing and annotation.</title>
        <authorList>
            <consortium name="The Broad Institute Genomics Platform"/>
            <consortium name="The Broad Institute Genome Sequencing Center for Infectious Disease"/>
            <person name="Wu L."/>
            <person name="Ma J."/>
        </authorList>
    </citation>
    <scope>NUCLEOTIDE SEQUENCE [LARGE SCALE GENOMIC DNA]</scope>
    <source>
        <strain evidence="2">CGMCC 1.15472</strain>
    </source>
</reference>
<evidence type="ECO:0000313" key="1">
    <source>
        <dbReference type="EMBL" id="GGC32709.1"/>
    </source>
</evidence>
<protein>
    <recommendedName>
        <fullName evidence="3">GNAT family N-acetyltransferase</fullName>
    </recommendedName>
</protein>
<keyword evidence="2" id="KW-1185">Reference proteome</keyword>
<evidence type="ECO:0008006" key="3">
    <source>
        <dbReference type="Google" id="ProtNLM"/>
    </source>
</evidence>
<dbReference type="EMBL" id="BMJG01000003">
    <property type="protein sequence ID" value="GGC32709.1"/>
    <property type="molecule type" value="Genomic_DNA"/>
</dbReference>
<name>A0ABQ1M2P8_9MICO</name>
<gene>
    <name evidence="1" type="ORF">GCM10010974_13990</name>
</gene>
<comment type="caution">
    <text evidence="1">The sequence shown here is derived from an EMBL/GenBank/DDBJ whole genome shotgun (WGS) entry which is preliminary data.</text>
</comment>
<organism evidence="1 2">
    <name type="scientific">Brevibacterium sediminis</name>
    <dbReference type="NCBI Taxonomy" id="1857024"/>
    <lineage>
        <taxon>Bacteria</taxon>
        <taxon>Bacillati</taxon>
        <taxon>Actinomycetota</taxon>
        <taxon>Actinomycetes</taxon>
        <taxon>Micrococcales</taxon>
        <taxon>Brevibacteriaceae</taxon>
        <taxon>Brevibacterium</taxon>
    </lineage>
</organism>
<accession>A0ABQ1M2P8</accession>
<dbReference type="Proteomes" id="UP000632322">
    <property type="component" value="Unassembled WGS sequence"/>
</dbReference>